<sequence length="78" mass="8852">ANVAGYHMFNFASLQVLVFVAVKEKACNLLSAFLKSSTVLRVFQHCKHELVSFMRKYVIPKGDRQTDISVSVLEMCKK</sequence>
<comment type="caution">
    <text evidence="1">The sequence shown here is derived from an EMBL/GenBank/DDBJ whole genome shotgun (WGS) entry which is preliminary data.</text>
</comment>
<feature type="non-terminal residue" evidence="1">
    <location>
        <position position="1"/>
    </location>
</feature>
<accession>A0A9W9ZX69</accession>
<dbReference type="Proteomes" id="UP001163046">
    <property type="component" value="Unassembled WGS sequence"/>
</dbReference>
<organism evidence="1 2">
    <name type="scientific">Desmophyllum pertusum</name>
    <dbReference type="NCBI Taxonomy" id="174260"/>
    <lineage>
        <taxon>Eukaryota</taxon>
        <taxon>Metazoa</taxon>
        <taxon>Cnidaria</taxon>
        <taxon>Anthozoa</taxon>
        <taxon>Hexacorallia</taxon>
        <taxon>Scleractinia</taxon>
        <taxon>Caryophylliina</taxon>
        <taxon>Caryophylliidae</taxon>
        <taxon>Desmophyllum</taxon>
    </lineage>
</organism>
<gene>
    <name evidence="1" type="ORF">OS493_031899</name>
</gene>
<keyword evidence="2" id="KW-1185">Reference proteome</keyword>
<evidence type="ECO:0000313" key="2">
    <source>
        <dbReference type="Proteomes" id="UP001163046"/>
    </source>
</evidence>
<dbReference type="EMBL" id="MU825434">
    <property type="protein sequence ID" value="KAJ7389372.1"/>
    <property type="molecule type" value="Genomic_DNA"/>
</dbReference>
<proteinExistence type="predicted"/>
<reference evidence="1" key="1">
    <citation type="submission" date="2023-01" db="EMBL/GenBank/DDBJ databases">
        <title>Genome assembly of the deep-sea coral Lophelia pertusa.</title>
        <authorList>
            <person name="Herrera S."/>
            <person name="Cordes E."/>
        </authorList>
    </citation>
    <scope>NUCLEOTIDE SEQUENCE</scope>
    <source>
        <strain evidence="1">USNM1676648</strain>
        <tissue evidence="1">Polyp</tissue>
    </source>
</reference>
<evidence type="ECO:0000313" key="1">
    <source>
        <dbReference type="EMBL" id="KAJ7389372.1"/>
    </source>
</evidence>
<name>A0A9W9ZX69_9CNID</name>
<protein>
    <submittedName>
        <fullName evidence="1">Uncharacterized protein</fullName>
    </submittedName>
</protein>
<dbReference type="AlphaFoldDB" id="A0A9W9ZX69"/>